<dbReference type="Proteomes" id="UP000045706">
    <property type="component" value="Unassembled WGS sequence"/>
</dbReference>
<organism evidence="2 3">
    <name type="scientific">Verticillium longisporum</name>
    <name type="common">Verticillium dahliae var. longisporum</name>
    <dbReference type="NCBI Taxonomy" id="100787"/>
    <lineage>
        <taxon>Eukaryota</taxon>
        <taxon>Fungi</taxon>
        <taxon>Dikarya</taxon>
        <taxon>Ascomycota</taxon>
        <taxon>Pezizomycotina</taxon>
        <taxon>Sordariomycetes</taxon>
        <taxon>Hypocreomycetidae</taxon>
        <taxon>Glomerellales</taxon>
        <taxon>Plectosphaerellaceae</taxon>
        <taxon>Verticillium</taxon>
    </lineage>
</organism>
<gene>
    <name evidence="2" type="ORF">BN1723_013090</name>
</gene>
<proteinExistence type="predicted"/>
<evidence type="ECO:0000256" key="1">
    <source>
        <dbReference type="SAM" id="MobiDB-lite"/>
    </source>
</evidence>
<feature type="compositionally biased region" description="Low complexity" evidence="1">
    <location>
        <begin position="1"/>
        <end position="17"/>
    </location>
</feature>
<feature type="region of interest" description="Disordered" evidence="1">
    <location>
        <begin position="1"/>
        <end position="94"/>
    </location>
</feature>
<sequence length="94" mass="10261">MSRVTRASARQAAATSTPKATWPLRSQARRANIKAEPTDEKPSKRKKTTKSSTKTSSKRIKTEDDDDDDALPATPAKRVKKDPSEDDAPAAKPN</sequence>
<evidence type="ECO:0000313" key="3">
    <source>
        <dbReference type="Proteomes" id="UP000045706"/>
    </source>
</evidence>
<accession>A0A0G4LP24</accession>
<reference evidence="3" key="1">
    <citation type="submission" date="2015-05" db="EMBL/GenBank/DDBJ databases">
        <authorList>
            <person name="Fogelqvist Johan"/>
        </authorList>
    </citation>
    <scope>NUCLEOTIDE SEQUENCE [LARGE SCALE GENOMIC DNA]</scope>
</reference>
<name>A0A0G4LP24_VERLO</name>
<dbReference type="EMBL" id="CVQI01015224">
    <property type="protein sequence ID" value="CRK23731.1"/>
    <property type="molecule type" value="Genomic_DNA"/>
</dbReference>
<evidence type="ECO:0000313" key="2">
    <source>
        <dbReference type="EMBL" id="CRK23731.1"/>
    </source>
</evidence>
<feature type="non-terminal residue" evidence="2">
    <location>
        <position position="94"/>
    </location>
</feature>
<protein>
    <submittedName>
        <fullName evidence="2">Uncharacterized protein</fullName>
    </submittedName>
</protein>
<dbReference type="AlphaFoldDB" id="A0A0G4LP24"/>